<feature type="compositionally biased region" description="Low complexity" evidence="3">
    <location>
        <begin position="360"/>
        <end position="374"/>
    </location>
</feature>
<comment type="caution">
    <text evidence="5">The sequence shown here is derived from an EMBL/GenBank/DDBJ whole genome shotgun (WGS) entry which is preliminary data.</text>
</comment>
<keyword evidence="6" id="KW-1185">Reference proteome</keyword>
<proteinExistence type="predicted"/>
<dbReference type="InterPro" id="IPR000637">
    <property type="entry name" value="HMGI/Y_DNA-bd_CS"/>
</dbReference>
<dbReference type="AlphaFoldDB" id="A0A9P4UCA4"/>
<evidence type="ECO:0000256" key="2">
    <source>
        <dbReference type="ARBA" id="ARBA00023242"/>
    </source>
</evidence>
<dbReference type="Pfam" id="PF25545">
    <property type="entry name" value="DUF7924"/>
    <property type="match status" value="1"/>
</dbReference>
<dbReference type="Proteomes" id="UP000799764">
    <property type="component" value="Unassembled WGS sequence"/>
</dbReference>
<accession>A0A9P4UCA4</accession>
<evidence type="ECO:0000256" key="1">
    <source>
        <dbReference type="ARBA" id="ARBA00004123"/>
    </source>
</evidence>
<evidence type="ECO:0000313" key="5">
    <source>
        <dbReference type="EMBL" id="KAF2444143.1"/>
    </source>
</evidence>
<dbReference type="GO" id="GO:0005634">
    <property type="term" value="C:nucleus"/>
    <property type="evidence" value="ECO:0007669"/>
    <property type="project" value="UniProtKB-SubCell"/>
</dbReference>
<feature type="domain" description="DUF7924" evidence="4">
    <location>
        <begin position="201"/>
        <end position="353"/>
    </location>
</feature>
<dbReference type="EMBL" id="MU001501">
    <property type="protein sequence ID" value="KAF2444143.1"/>
    <property type="molecule type" value="Genomic_DNA"/>
</dbReference>
<feature type="compositionally biased region" description="Pro residues" evidence="3">
    <location>
        <begin position="387"/>
        <end position="397"/>
    </location>
</feature>
<comment type="subcellular location">
    <subcellularLocation>
        <location evidence="1">Nucleus</location>
    </subcellularLocation>
</comment>
<gene>
    <name evidence="5" type="ORF">P171DRAFT_485606</name>
</gene>
<reference evidence="5" key="1">
    <citation type="journal article" date="2020" name="Stud. Mycol.">
        <title>101 Dothideomycetes genomes: a test case for predicting lifestyles and emergence of pathogens.</title>
        <authorList>
            <person name="Haridas S."/>
            <person name="Albert R."/>
            <person name="Binder M."/>
            <person name="Bloem J."/>
            <person name="Labutti K."/>
            <person name="Salamov A."/>
            <person name="Andreopoulos B."/>
            <person name="Baker S."/>
            <person name="Barry K."/>
            <person name="Bills G."/>
            <person name="Bluhm B."/>
            <person name="Cannon C."/>
            <person name="Castanera R."/>
            <person name="Culley D."/>
            <person name="Daum C."/>
            <person name="Ezra D."/>
            <person name="Gonzalez J."/>
            <person name="Henrissat B."/>
            <person name="Kuo A."/>
            <person name="Liang C."/>
            <person name="Lipzen A."/>
            <person name="Lutzoni F."/>
            <person name="Magnuson J."/>
            <person name="Mondo S."/>
            <person name="Nolan M."/>
            <person name="Ohm R."/>
            <person name="Pangilinan J."/>
            <person name="Park H.-J."/>
            <person name="Ramirez L."/>
            <person name="Alfaro M."/>
            <person name="Sun H."/>
            <person name="Tritt A."/>
            <person name="Yoshinaga Y."/>
            <person name="Zwiers L.-H."/>
            <person name="Turgeon B."/>
            <person name="Goodwin S."/>
            <person name="Spatafora J."/>
            <person name="Crous P."/>
            <person name="Grigoriev I."/>
        </authorList>
    </citation>
    <scope>NUCLEOTIDE SEQUENCE</scope>
    <source>
        <strain evidence="5">CBS 690.94</strain>
    </source>
</reference>
<dbReference type="PANTHER" id="PTHR42470">
    <property type="entry name" value="VAST DOMAIN-CONTAINING PROTEIN"/>
    <property type="match status" value="1"/>
</dbReference>
<feature type="region of interest" description="Disordered" evidence="3">
    <location>
        <begin position="360"/>
        <end position="412"/>
    </location>
</feature>
<dbReference type="GO" id="GO:0006355">
    <property type="term" value="P:regulation of DNA-templated transcription"/>
    <property type="evidence" value="ECO:0007669"/>
    <property type="project" value="InterPro"/>
</dbReference>
<protein>
    <recommendedName>
        <fullName evidence="4">DUF7924 domain-containing protein</fullName>
    </recommendedName>
</protein>
<dbReference type="InterPro" id="IPR057684">
    <property type="entry name" value="DUF7924"/>
</dbReference>
<organism evidence="5 6">
    <name type="scientific">Karstenula rhodostoma CBS 690.94</name>
    <dbReference type="NCBI Taxonomy" id="1392251"/>
    <lineage>
        <taxon>Eukaryota</taxon>
        <taxon>Fungi</taxon>
        <taxon>Dikarya</taxon>
        <taxon>Ascomycota</taxon>
        <taxon>Pezizomycotina</taxon>
        <taxon>Dothideomycetes</taxon>
        <taxon>Pleosporomycetidae</taxon>
        <taxon>Pleosporales</taxon>
        <taxon>Massarineae</taxon>
        <taxon>Didymosphaeriaceae</taxon>
        <taxon>Karstenula</taxon>
    </lineage>
</organism>
<dbReference type="OrthoDB" id="5426775at2759"/>
<evidence type="ECO:0000256" key="3">
    <source>
        <dbReference type="SAM" id="MobiDB-lite"/>
    </source>
</evidence>
<name>A0A9P4UCA4_9PLEO</name>
<dbReference type="PROSITE" id="PS00354">
    <property type="entry name" value="HMGI_Y"/>
    <property type="match status" value="1"/>
</dbReference>
<dbReference type="PANTHER" id="PTHR42470:SF1">
    <property type="entry name" value="VAST DOMAIN-CONTAINING PROTEIN"/>
    <property type="match status" value="1"/>
</dbReference>
<keyword evidence="2" id="KW-0539">Nucleus</keyword>
<evidence type="ECO:0000313" key="6">
    <source>
        <dbReference type="Proteomes" id="UP000799764"/>
    </source>
</evidence>
<evidence type="ECO:0000259" key="4">
    <source>
        <dbReference type="Pfam" id="PF25545"/>
    </source>
</evidence>
<sequence length="412" mass="45090">MPPKCKPSPSREGPSFLARTSGFNSQAWPLTADNLSQLQDEFAAAGADTRLRSGSLSAASDNSHEMSTKFAMLEKLALSGIMVDRGTSPPESVQALVTQLRGTLRAVASPSASHMAGNAHMAREGHEEHSNRILGADLALAAHDEAGGHPWTDRHSNVQLSVNFLPSATDVMPAQHFEQARPAICNGYRKGLMTDGASVSFTTDEERCIATKEVRNPRTQNLFSMALLDLMLFPWFTVQCKQDRSLYKADMQGARDGATINEYLRSVFRTAQGSNSAAEPDPLNIAHFSASFDGYIICLWVHWYKADTQEYCMERIKFFRADEEDDILEYRQFLRNLEDHAMGDRLNDIKAALRTINAQPAAAPAAAPATATPAKRPRGRPKKVQPVPAPAPAPNSPPSLRRSGRFGKTVAE</sequence>